<feature type="domain" description="DM2" evidence="2">
    <location>
        <begin position="204"/>
        <end position="281"/>
    </location>
</feature>
<dbReference type="PROSITE" id="PS51998">
    <property type="entry name" value="DEK_C"/>
    <property type="match status" value="1"/>
</dbReference>
<evidence type="ECO:0000256" key="1">
    <source>
        <dbReference type="SAM" id="MobiDB-lite"/>
    </source>
</evidence>
<evidence type="ECO:0000313" key="4">
    <source>
        <dbReference type="EMBL" id="ETW74895.1"/>
    </source>
</evidence>
<dbReference type="KEGG" id="hir:HETIRDRAFT_391587"/>
<dbReference type="EMBL" id="KI925467">
    <property type="protein sequence ID" value="ETW74895.1"/>
    <property type="molecule type" value="Genomic_DNA"/>
</dbReference>
<dbReference type="CDD" id="cd10567">
    <property type="entry name" value="SWIB-MDM2_like"/>
    <property type="match status" value="1"/>
</dbReference>
<protein>
    <submittedName>
        <fullName evidence="4">Uncharacterized protein</fullName>
    </submittedName>
</protein>
<feature type="compositionally biased region" description="Acidic residues" evidence="1">
    <location>
        <begin position="76"/>
        <end position="85"/>
    </location>
</feature>
<reference evidence="4 5" key="1">
    <citation type="journal article" date="2012" name="New Phytol.">
        <title>Insight into trade-off between wood decay and parasitism from the genome of a fungal forest pathogen.</title>
        <authorList>
            <person name="Olson A."/>
            <person name="Aerts A."/>
            <person name="Asiegbu F."/>
            <person name="Belbahri L."/>
            <person name="Bouzid O."/>
            <person name="Broberg A."/>
            <person name="Canback B."/>
            <person name="Coutinho P.M."/>
            <person name="Cullen D."/>
            <person name="Dalman K."/>
            <person name="Deflorio G."/>
            <person name="van Diepen L.T."/>
            <person name="Dunand C."/>
            <person name="Duplessis S."/>
            <person name="Durling M."/>
            <person name="Gonthier P."/>
            <person name="Grimwood J."/>
            <person name="Fossdal C.G."/>
            <person name="Hansson D."/>
            <person name="Henrissat B."/>
            <person name="Hietala A."/>
            <person name="Himmelstrand K."/>
            <person name="Hoffmeister D."/>
            <person name="Hogberg N."/>
            <person name="James T.Y."/>
            <person name="Karlsson M."/>
            <person name="Kohler A."/>
            <person name="Kues U."/>
            <person name="Lee Y.H."/>
            <person name="Lin Y.C."/>
            <person name="Lind M."/>
            <person name="Lindquist E."/>
            <person name="Lombard V."/>
            <person name="Lucas S."/>
            <person name="Lunden K."/>
            <person name="Morin E."/>
            <person name="Murat C."/>
            <person name="Park J."/>
            <person name="Raffaello T."/>
            <person name="Rouze P."/>
            <person name="Salamov A."/>
            <person name="Schmutz J."/>
            <person name="Solheim H."/>
            <person name="Stahlberg J."/>
            <person name="Velez H."/>
            <person name="de Vries R.P."/>
            <person name="Wiebenga A."/>
            <person name="Woodward S."/>
            <person name="Yakovlev I."/>
            <person name="Garbelotto M."/>
            <person name="Martin F."/>
            <person name="Grigoriev I.V."/>
            <person name="Stenlid J."/>
        </authorList>
    </citation>
    <scope>NUCLEOTIDE SEQUENCE [LARGE SCALE GENOMIC DNA]</scope>
    <source>
        <strain evidence="4 5">TC 32-1</strain>
    </source>
</reference>
<feature type="domain" description="DEK-C" evidence="3">
    <location>
        <begin position="3"/>
        <end position="63"/>
    </location>
</feature>
<dbReference type="Proteomes" id="UP000030671">
    <property type="component" value="Unassembled WGS sequence"/>
</dbReference>
<dbReference type="PROSITE" id="PS51925">
    <property type="entry name" value="SWIB_MDM2"/>
    <property type="match status" value="1"/>
</dbReference>
<gene>
    <name evidence="4" type="ORF">HETIRDRAFT_391587</name>
</gene>
<evidence type="ECO:0000259" key="3">
    <source>
        <dbReference type="PROSITE" id="PS51998"/>
    </source>
</evidence>
<dbReference type="HOGENOM" id="CLU_046065_1_1_1"/>
<dbReference type="InterPro" id="IPR019835">
    <property type="entry name" value="SWIB_domain"/>
</dbReference>
<proteinExistence type="predicted"/>
<dbReference type="Pfam" id="PF02201">
    <property type="entry name" value="SWIB"/>
    <property type="match status" value="1"/>
</dbReference>
<evidence type="ECO:0000259" key="2">
    <source>
        <dbReference type="PROSITE" id="PS51925"/>
    </source>
</evidence>
<organism evidence="4 5">
    <name type="scientific">Heterobasidion irregulare (strain TC 32-1)</name>
    <dbReference type="NCBI Taxonomy" id="747525"/>
    <lineage>
        <taxon>Eukaryota</taxon>
        <taxon>Fungi</taxon>
        <taxon>Dikarya</taxon>
        <taxon>Basidiomycota</taxon>
        <taxon>Agaricomycotina</taxon>
        <taxon>Agaricomycetes</taxon>
        <taxon>Russulales</taxon>
        <taxon>Bondarzewiaceae</taxon>
        <taxon>Heterobasidion</taxon>
        <taxon>Heterobasidion annosum species complex</taxon>
    </lineage>
</organism>
<dbReference type="SUPFAM" id="SSF47592">
    <property type="entry name" value="SWIB/MDM2 domain"/>
    <property type="match status" value="1"/>
</dbReference>
<dbReference type="STRING" id="747525.W4JP86"/>
<evidence type="ECO:0000313" key="5">
    <source>
        <dbReference type="Proteomes" id="UP000030671"/>
    </source>
</evidence>
<dbReference type="InterPro" id="IPR036885">
    <property type="entry name" value="SWIB_MDM2_dom_sf"/>
</dbReference>
<dbReference type="InterPro" id="IPR014876">
    <property type="entry name" value="DEK_C"/>
</dbReference>
<accession>W4JP86</accession>
<name>W4JP86_HETIT</name>
<dbReference type="Gene3D" id="1.10.245.10">
    <property type="entry name" value="SWIB/MDM2 domain"/>
    <property type="match status" value="1"/>
</dbReference>
<dbReference type="InParanoid" id="W4JP86"/>
<feature type="compositionally biased region" description="Basic and acidic residues" evidence="1">
    <location>
        <begin position="65"/>
        <end position="75"/>
    </location>
</feature>
<dbReference type="AlphaFoldDB" id="W4JP86"/>
<dbReference type="OrthoDB" id="10251073at2759"/>
<feature type="compositionally biased region" description="Acidic residues" evidence="1">
    <location>
        <begin position="95"/>
        <end position="118"/>
    </location>
</feature>
<feature type="compositionally biased region" description="Low complexity" evidence="1">
    <location>
        <begin position="151"/>
        <end position="173"/>
    </location>
</feature>
<dbReference type="SMART" id="SM00151">
    <property type="entry name" value="SWIB"/>
    <property type="match status" value="1"/>
</dbReference>
<sequence length="284" mass="31365">MAEVDVQFLEPRVRAILSAPGTDLQTISAKRVRKQLTDDDGVTAEFLRENKGPIDDLIAQVFSKISEESGLHQDEGEGQDEDEADEGSKRKRSEEEEDGDAGYEEGEDGEEEVDDEQEVAERPKKKAKRTAKTELSDAEYARQLSNELNGRSRSARSGSSTRGRGRGAKANGGAKRGRKVKSAETVDSGNEEEDAPKKKRGGGGFKKEYVLSEALAAVVNAEKMSRPQVVKNLWDYIKGHSLQNPSDKREIVCDDRLRAMFGVDKIGMFKMSKVLGQHLHEPEA</sequence>
<dbReference type="GeneID" id="20672481"/>
<keyword evidence="5" id="KW-1185">Reference proteome</keyword>
<dbReference type="RefSeq" id="XP_009553360.1">
    <property type="nucleotide sequence ID" value="XM_009555065.1"/>
</dbReference>
<dbReference type="InterPro" id="IPR003121">
    <property type="entry name" value="SWIB_MDM2_domain"/>
</dbReference>
<dbReference type="PANTHER" id="PTHR13844">
    <property type="entry name" value="SWI/SNF-RELATED MATRIX-ASSOCIATED ACTIN-DEPENDENT REGULATOR OF CHROMATIN SUBFAMILY D"/>
    <property type="match status" value="1"/>
</dbReference>
<dbReference type="eggNOG" id="KOG1946">
    <property type="taxonomic scope" value="Eukaryota"/>
</dbReference>
<feature type="region of interest" description="Disordered" evidence="1">
    <location>
        <begin position="65"/>
        <end position="204"/>
    </location>
</feature>